<dbReference type="Gene3D" id="3.40.50.360">
    <property type="match status" value="1"/>
</dbReference>
<evidence type="ECO:0000313" key="4">
    <source>
        <dbReference type="EMBL" id="PAV28836.1"/>
    </source>
</evidence>
<dbReference type="Pfam" id="PF03358">
    <property type="entry name" value="FMN_red"/>
    <property type="match status" value="1"/>
</dbReference>
<keyword evidence="5" id="KW-1185">Reference proteome</keyword>
<dbReference type="InterPro" id="IPR005025">
    <property type="entry name" value="FMN_Rdtase-like_dom"/>
</dbReference>
<feature type="domain" description="NADPH-dependent FMN reductase-like" evidence="3">
    <location>
        <begin position="4"/>
        <end position="150"/>
    </location>
</feature>
<protein>
    <submittedName>
        <fullName evidence="4">8-demethyl-8-aminoriboflavin-5'-phosphate (AFP) synthase RosB</fullName>
    </submittedName>
</protein>
<reference evidence="4 5" key="1">
    <citation type="submission" date="2017-08" db="EMBL/GenBank/DDBJ databases">
        <title>Virgibacillus indicus sp. nov. and Virgibacillus profoundi sp. nov, two moderately halophilic bacteria isolated from marine sediment by using the Microfluidic Streak Plate.</title>
        <authorList>
            <person name="Xu B."/>
            <person name="Hu B."/>
            <person name="Wang J."/>
            <person name="Zhu Y."/>
            <person name="Huang L."/>
            <person name="Du W."/>
            <person name="Huang Y."/>
        </authorList>
    </citation>
    <scope>NUCLEOTIDE SEQUENCE [LARGE SCALE GENOMIC DNA]</scope>
    <source>
        <strain evidence="4 5">IO3-P3-H5</strain>
    </source>
</reference>
<dbReference type="InterPro" id="IPR029039">
    <property type="entry name" value="Flavoprotein-like_sf"/>
</dbReference>
<evidence type="ECO:0000259" key="3">
    <source>
        <dbReference type="Pfam" id="PF03358"/>
    </source>
</evidence>
<dbReference type="SUPFAM" id="SSF52218">
    <property type="entry name" value="Flavoproteins"/>
    <property type="match status" value="1"/>
</dbReference>
<keyword evidence="2" id="KW-0288">FMN</keyword>
<dbReference type="EMBL" id="NPOA01000010">
    <property type="protein sequence ID" value="PAV28836.1"/>
    <property type="molecule type" value="Genomic_DNA"/>
</dbReference>
<dbReference type="InterPro" id="IPR051796">
    <property type="entry name" value="ISF_SsuE-like"/>
</dbReference>
<proteinExistence type="predicted"/>
<dbReference type="OrthoDB" id="8853249at2"/>
<dbReference type="GO" id="GO:0016491">
    <property type="term" value="F:oxidoreductase activity"/>
    <property type="evidence" value="ECO:0007669"/>
    <property type="project" value="InterPro"/>
</dbReference>
<evidence type="ECO:0000256" key="2">
    <source>
        <dbReference type="ARBA" id="ARBA00022643"/>
    </source>
</evidence>
<comment type="caution">
    <text evidence="4">The sequence shown here is derived from an EMBL/GenBank/DDBJ whole genome shotgun (WGS) entry which is preliminary data.</text>
</comment>
<dbReference type="Proteomes" id="UP000218887">
    <property type="component" value="Unassembled WGS sequence"/>
</dbReference>
<accession>A0A2A2IBZ2</accession>
<dbReference type="RefSeq" id="WP_095656276.1">
    <property type="nucleotide sequence ID" value="NZ_NPOA01000010.1"/>
</dbReference>
<keyword evidence="1" id="KW-0285">Flavoprotein</keyword>
<dbReference type="PANTHER" id="PTHR43278">
    <property type="entry name" value="NAD(P)H-DEPENDENT FMN-CONTAINING OXIDOREDUCTASE YWQN-RELATED"/>
    <property type="match status" value="1"/>
</dbReference>
<organism evidence="4 5">
    <name type="scientific">Virgibacillus profundi</name>
    <dbReference type="NCBI Taxonomy" id="2024555"/>
    <lineage>
        <taxon>Bacteria</taxon>
        <taxon>Bacillati</taxon>
        <taxon>Bacillota</taxon>
        <taxon>Bacilli</taxon>
        <taxon>Bacillales</taxon>
        <taxon>Bacillaceae</taxon>
        <taxon>Virgibacillus</taxon>
    </lineage>
</organism>
<name>A0A2A2IBZ2_9BACI</name>
<dbReference type="PANTHER" id="PTHR43278:SF4">
    <property type="entry name" value="NAD(P)H-DEPENDENT FMN-CONTAINING OXIDOREDUCTASE YWQN-RELATED"/>
    <property type="match status" value="1"/>
</dbReference>
<sequence>MSIKALLLNCSLKSGDNESNTQSLMNEAIKIFDKEGINSEVIRVADYHVAHGISDDEGVGDEWPGISGKIKAADIIVIGTPLWLGEKSSIATQVIERMYGASSFTDNNGQSIFYNKVGGVVVTGNEDGAKHAARSILYGLTHMGLTIPPNVDTYWVGEAGPGASFIEAEGHKNDFTMQHVKFMSYNLIHFARMLKENPIPARGNTLE</sequence>
<evidence type="ECO:0000256" key="1">
    <source>
        <dbReference type="ARBA" id="ARBA00022630"/>
    </source>
</evidence>
<gene>
    <name evidence="4" type="ORF">CIL05_14515</name>
</gene>
<evidence type="ECO:0000313" key="5">
    <source>
        <dbReference type="Proteomes" id="UP000218887"/>
    </source>
</evidence>
<dbReference type="AlphaFoldDB" id="A0A2A2IBZ2"/>